<feature type="region of interest" description="Disordered" evidence="1">
    <location>
        <begin position="569"/>
        <end position="590"/>
    </location>
</feature>
<dbReference type="Gene3D" id="2.30.29.30">
    <property type="entry name" value="Pleckstrin-homology domain (PH domain)/Phosphotyrosine-binding domain (PTB)"/>
    <property type="match status" value="1"/>
</dbReference>
<accession>A0A158R4B9</accession>
<dbReference type="WBParaSite" id="SMUV_0000295001-mRNA-1">
    <property type="protein sequence ID" value="SMUV_0000295001-mRNA-1"/>
    <property type="gene ID" value="SMUV_0000295001"/>
</dbReference>
<feature type="region of interest" description="Disordered" evidence="1">
    <location>
        <begin position="265"/>
        <end position="288"/>
    </location>
</feature>
<feature type="region of interest" description="Disordered" evidence="1">
    <location>
        <begin position="611"/>
        <end position="631"/>
    </location>
</feature>
<dbReference type="GO" id="GO:0007528">
    <property type="term" value="P:neuromuscular junction development"/>
    <property type="evidence" value="ECO:0007669"/>
    <property type="project" value="TreeGrafter"/>
</dbReference>
<dbReference type="Proteomes" id="UP000046393">
    <property type="component" value="Unplaced"/>
</dbReference>
<sequence length="891" mass="101724">MCGRKISQVKFDEAGYQSIESECYMFDKDRWKSVYALCTQPSDFRSVILYIYRNYKHRLKNKELLSLASDTFYGMESGFELRKKKNTLSLITSKRVLTLAFITVEHFTMWECWLDAAFSKGAQFFGQLIKAPIQSKAYTMINREISVYIHDFGFAITTGRPLCLIDHWAIAEIRTIHFYTDHFHFSTEAKTVSDYEQIQKVVKGSAYGCSNSNYSSLYESENFIYEIVCWQMERLKAAFLAAKAGRLRQMLNKISESGHWIMDSEKSESYEHSNSATNHSNKHSSPTYYNDTNKAYKYLKVPRFSDSIITKNKRADQKSGNEIDDVLQGILKPYEPKRNERNIQEESIGKYNEASYSTADCHMHQPQQQQQQQPQLLSAVGSSITSPTLTTSEQSFQHFNDFISALQSCRESATSLPALTGQQNFIRVGSWPKSEYELFRETATNVTDSCTFLYSGRSHNELFSQLEGPTSFWQNSGTGKEVKGKYVKQAFRSTKITARGTRSFRDKKCLRRYHQRSMSVATEPTVKRSSSTREENWDRAKRIIGSMRRSSERSSATWQSRSLDRLATLPSTNHFHKSSKDASDHDGTTTSCAQASQLDLSINVENSGRLCEGLPSTSSAEQKPSPMPGLIKLPRKNFNLKKENYSFAKNLRRLITGSYSKYDGERATLNCNSQNNTSDSQPHGLEAAIDKGRARFIEAQRRRFGLESSNDSCCHLESQMHHYSSSTLDTYKKATGPEAGCHLQLRYSVSGHSNDEQKFHSNFYPTLSNTSIVDTNEPPPIPERTYKKREKKLLNVNVSILSKKHGFLQLRQVSQQERFENFEVSNSLVASGNQSIQGSGTSYMMVNEAADQFLCRLNQEPTPDCSVLPEVEKPRRRSFSIHFHRKSNCSK</sequence>
<proteinExistence type="predicted"/>
<evidence type="ECO:0000256" key="1">
    <source>
        <dbReference type="SAM" id="MobiDB-lite"/>
    </source>
</evidence>
<evidence type="ECO:0000313" key="2">
    <source>
        <dbReference type="Proteomes" id="UP000046393"/>
    </source>
</evidence>
<dbReference type="InterPro" id="IPR011993">
    <property type="entry name" value="PH-like_dom_sf"/>
</dbReference>
<dbReference type="InterPro" id="IPR037746">
    <property type="entry name" value="Dok-7"/>
</dbReference>
<dbReference type="PANTHER" id="PTHR21636:SF2">
    <property type="entry name" value="PROTEIN DOK-7"/>
    <property type="match status" value="1"/>
</dbReference>
<evidence type="ECO:0000313" key="3">
    <source>
        <dbReference type="WBParaSite" id="SMUV_0000295001-mRNA-1"/>
    </source>
</evidence>
<organism evidence="2 3">
    <name type="scientific">Syphacia muris</name>
    <dbReference type="NCBI Taxonomy" id="451379"/>
    <lineage>
        <taxon>Eukaryota</taxon>
        <taxon>Metazoa</taxon>
        <taxon>Ecdysozoa</taxon>
        <taxon>Nematoda</taxon>
        <taxon>Chromadorea</taxon>
        <taxon>Rhabditida</taxon>
        <taxon>Spirurina</taxon>
        <taxon>Oxyuridomorpha</taxon>
        <taxon>Oxyuroidea</taxon>
        <taxon>Oxyuridae</taxon>
        <taxon>Syphacia</taxon>
    </lineage>
</organism>
<reference evidence="3" key="1">
    <citation type="submission" date="2016-04" db="UniProtKB">
        <authorList>
            <consortium name="WormBaseParasite"/>
        </authorList>
    </citation>
    <scope>IDENTIFICATION</scope>
</reference>
<dbReference type="STRING" id="451379.A0A158R4B9"/>
<name>A0A158R4B9_9BILA</name>
<keyword evidence="2" id="KW-1185">Reference proteome</keyword>
<feature type="compositionally biased region" description="Basic and acidic residues" evidence="1">
    <location>
        <begin position="531"/>
        <end position="541"/>
    </location>
</feature>
<feature type="compositionally biased region" description="Basic and acidic residues" evidence="1">
    <location>
        <begin position="578"/>
        <end position="587"/>
    </location>
</feature>
<protein>
    <submittedName>
        <fullName evidence="3">FERM domain-containing protein</fullName>
    </submittedName>
</protein>
<dbReference type="PANTHER" id="PTHR21636">
    <property type="entry name" value="PROTEIN DOK-7"/>
    <property type="match status" value="1"/>
</dbReference>
<feature type="region of interest" description="Disordered" evidence="1">
    <location>
        <begin position="516"/>
        <end position="541"/>
    </location>
</feature>
<dbReference type="AlphaFoldDB" id="A0A158R4B9"/>
<dbReference type="GO" id="GO:0019901">
    <property type="term" value="F:protein kinase binding"/>
    <property type="evidence" value="ECO:0007669"/>
    <property type="project" value="InterPro"/>
</dbReference>
<feature type="compositionally biased region" description="Polar residues" evidence="1">
    <location>
        <begin position="272"/>
        <end position="288"/>
    </location>
</feature>